<sequence length="607" mass="65604">MSLSPSYRNGLQRITVDSGHLLRALDSTSRTTLKRRISDSSSLSTPYAFPLPRPPTPELVAMGLTDSISHLLSLAFIQAFHSLKQKFEAELQHADEACIEIISTRNTLLPKFRDRMRSIYVLKFLDAVKACTNEGMEAIQLRLLDVNLNSKPSLNISWQAILETVSNDTSGATAAGSPVENEDDDLSKPSIKLAEEKNYETNFNLPTAGNEKPGCLRHGRTFVELPHLFRSRPHSGHAELKGLFSRDVSTSAFPKQYPCPAPTSSNCYLTILSRGFKRVMRHTPESTIDSLVETMGRLTVADCVSMINVLDKVQDDTIHNQFIPSSPTPSSPQPPFTASSYIGVTRGTLNALPTPPTTPRSSSSYPSPNRATQPTTYNFRAAIMPKRCRAVPSACVSSQPAKNSPETSNSKISLFAPLSAPGNSVDKPERSSLSIDTPSTPPPFPPRKRKVMALPTRRPLSSHPSASVVSSSTAAPSASFAPLSVANVSALCQPISPSARCCSILPRTPSLVSLASSDSTSSSLDRLNTPPSTPPAFITRFPSSISSSSPIFMSKYESSTSSSGVFQFSSAPLPKKHEITSSSEPALSFNFSTGIKREEGSFSFTFS</sequence>
<feature type="region of interest" description="Disordered" evidence="1">
    <location>
        <begin position="414"/>
        <end position="449"/>
    </location>
</feature>
<proteinExistence type="predicted"/>
<feature type="region of interest" description="Disordered" evidence="1">
    <location>
        <begin position="320"/>
        <end position="373"/>
    </location>
</feature>
<organism evidence="2">
    <name type="scientific">Heterobasidion irregulare</name>
    <dbReference type="NCBI Taxonomy" id="984962"/>
    <lineage>
        <taxon>Eukaryota</taxon>
        <taxon>Fungi</taxon>
        <taxon>Dikarya</taxon>
        <taxon>Basidiomycota</taxon>
        <taxon>Agaricomycotina</taxon>
        <taxon>Agaricomycetes</taxon>
        <taxon>Russulales</taxon>
        <taxon>Bondarzewiaceae</taxon>
        <taxon>Heterobasidion</taxon>
        <taxon>Heterobasidion annosum species complex</taxon>
    </lineage>
</organism>
<feature type="compositionally biased region" description="Low complexity" evidence="1">
    <location>
        <begin position="359"/>
        <end position="368"/>
    </location>
</feature>
<evidence type="ECO:0000313" key="2">
    <source>
        <dbReference type="EMBL" id="AGS09157.1"/>
    </source>
</evidence>
<reference evidence="2" key="2">
    <citation type="submission" date="2013-06" db="EMBL/GenBank/DDBJ databases">
        <authorList>
            <person name="van Diepen L.T.A."/>
            <person name="Olson A."/>
            <person name="Ihrmark K."/>
            <person name="Stenlid J."/>
            <person name="James T.Y."/>
        </authorList>
    </citation>
    <scope>NUCLEOTIDE SEQUENCE</scope>
    <source>
        <strain evidence="2">ORE104_sci13</strain>
    </source>
</reference>
<feature type="compositionally biased region" description="Pro residues" evidence="1">
    <location>
        <begin position="326"/>
        <end position="335"/>
    </location>
</feature>
<feature type="region of interest" description="Disordered" evidence="1">
    <location>
        <begin position="516"/>
        <end position="535"/>
    </location>
</feature>
<accession>S5REN0</accession>
<evidence type="ECO:0000256" key="1">
    <source>
        <dbReference type="SAM" id="MobiDB-lite"/>
    </source>
</evidence>
<dbReference type="EMBL" id="KF280348">
    <property type="protein sequence ID" value="AGS09157.1"/>
    <property type="molecule type" value="Genomic_DNA"/>
</dbReference>
<name>S5REN0_9AGAM</name>
<dbReference type="AlphaFoldDB" id="S5REN0"/>
<reference evidence="2" key="1">
    <citation type="journal article" date="2013" name="Mol. Biol. Evol.">
        <title>Extensive trans-specific polymorphism at the mating type locus of the root decay fungus heterobasidion.</title>
        <authorList>
            <person name="van Diepen L.T."/>
            <person name="Olson A."/>
            <person name="Ihrmark K."/>
            <person name="Stenlid J."/>
            <person name="James T.Y."/>
        </authorList>
    </citation>
    <scope>NUCLEOTIDE SEQUENCE</scope>
    <source>
        <strain evidence="2">ORE104_sci13</strain>
    </source>
</reference>
<protein>
    <submittedName>
        <fullName evidence="2">B2 mating type protein</fullName>
    </submittedName>
</protein>